<dbReference type="OrthoDB" id="9783171at2"/>
<sequence>MNQEQFGGAIAQKLQEHKESLKAYWEQSGPVRHFFIDDLLPIEWAQACFDALPDPRKLMLRNTEKERKRVGIKLEDYNPLMKAILFSFQDKRVIDIVAEITGLEALEADESLYGSGISMMLKDDFLMPHLDNSHDGDGKKYRVINTLYYISPEWPENQGGNLELWNKPMTERLEIHSKFNRLAVMETHTESIHSVGKILYDGVRACISNYYFSAMPVNHKSYVHRTTFYARPEDGAVKRFKFQAEGMAKNFLSKFFDNKTTKTKHRR</sequence>
<name>A0A2W2BIH9_9BACT</name>
<protein>
    <submittedName>
        <fullName evidence="2">2OG-Fe(II) oxygenase</fullName>
    </submittedName>
</protein>
<proteinExistence type="predicted"/>
<dbReference type="InterPro" id="IPR044862">
    <property type="entry name" value="Pro_4_hyd_alph_FE2OG_OXY"/>
</dbReference>
<dbReference type="EMBL" id="QKTW01000014">
    <property type="protein sequence ID" value="PZF73306.1"/>
    <property type="molecule type" value="Genomic_DNA"/>
</dbReference>
<dbReference type="Proteomes" id="UP000248745">
    <property type="component" value="Unassembled WGS sequence"/>
</dbReference>
<reference evidence="2 3" key="1">
    <citation type="submission" date="2018-06" db="EMBL/GenBank/DDBJ databases">
        <title>Mucibacter soli gen. nov., sp. nov., a new member of the family Chitinophagaceae producing mucin.</title>
        <authorList>
            <person name="Kim M.-K."/>
            <person name="Park S."/>
            <person name="Kim T.-S."/>
            <person name="Joung Y."/>
            <person name="Han J.-H."/>
            <person name="Kim S.B."/>
        </authorList>
    </citation>
    <scope>NUCLEOTIDE SEQUENCE [LARGE SCALE GENOMIC DNA]</scope>
    <source>
        <strain evidence="2 3">R1-15</strain>
    </source>
</reference>
<dbReference type="Pfam" id="PF13640">
    <property type="entry name" value="2OG-FeII_Oxy_3"/>
    <property type="match status" value="1"/>
</dbReference>
<dbReference type="AlphaFoldDB" id="A0A2W2BIH9"/>
<evidence type="ECO:0000313" key="3">
    <source>
        <dbReference type="Proteomes" id="UP000248745"/>
    </source>
</evidence>
<dbReference type="RefSeq" id="WP_110998585.1">
    <property type="nucleotide sequence ID" value="NZ_QKTW01000014.1"/>
</dbReference>
<evidence type="ECO:0000313" key="2">
    <source>
        <dbReference type="EMBL" id="PZF73306.1"/>
    </source>
</evidence>
<keyword evidence="3" id="KW-1185">Reference proteome</keyword>
<comment type="caution">
    <text evidence="2">The sequence shown here is derived from an EMBL/GenBank/DDBJ whole genome shotgun (WGS) entry which is preliminary data.</text>
</comment>
<organism evidence="2 3">
    <name type="scientific">Taibaiella soli</name>
    <dbReference type="NCBI Taxonomy" id="1649169"/>
    <lineage>
        <taxon>Bacteria</taxon>
        <taxon>Pseudomonadati</taxon>
        <taxon>Bacteroidota</taxon>
        <taxon>Chitinophagia</taxon>
        <taxon>Chitinophagales</taxon>
        <taxon>Chitinophagaceae</taxon>
        <taxon>Taibaiella</taxon>
    </lineage>
</organism>
<evidence type="ECO:0000259" key="1">
    <source>
        <dbReference type="Pfam" id="PF13640"/>
    </source>
</evidence>
<dbReference type="Gene3D" id="2.60.120.620">
    <property type="entry name" value="q2cbj1_9rhob like domain"/>
    <property type="match status" value="1"/>
</dbReference>
<gene>
    <name evidence="2" type="ORF">DN068_09050</name>
</gene>
<accession>A0A2W2BIH9</accession>
<feature type="domain" description="Prolyl 4-hydroxylase alpha subunit Fe(2+) 2OG dioxygenase" evidence="1">
    <location>
        <begin position="119"/>
        <end position="211"/>
    </location>
</feature>